<dbReference type="EMBL" id="JBBPFD010000008">
    <property type="protein sequence ID" value="KAK7915595.1"/>
    <property type="molecule type" value="Genomic_DNA"/>
</dbReference>
<sequence>MLPSTKVGSEQVKLPDKTRTNTGNPLSRLQCYVTLGKCDGECYLWNKSPESLSLQAGDILSVCMVTSDFGRSKILTARVEVEDFAIQGLDIRHCTIGRDLCFLDETRDMGSLATQKDLEEMCMSRGIKCSAFLEHYVGNCDNDQEFKLGSEVCSLFTETVGEMLFRQYDIKHHYPLFNLAMGIHYSTGTVEPPTSTDMLAKGGLLDQSVVLHKSVHKVPLQGDDYTSFSKWNYPDTRLPRQSDENPCKPWQPVDTGVEDQHLSSALPHVRNVKSEMFIATTMERFNSLSGTLTDRDTGFPYLFTVFVGNDNVSFDDLVNYCTGSILEPVGSLPPRANWGSINPVLLMEDPLDPRMGKAVHRYVITSRGHLNGIRVDERNSYSFPCYNEVFLPGRPVSRLNLDIDLKCCQKCHKKFSERADSSVRLKVCEVMTSSLIAVIVESLLRLAKVKKSELEEMSDFRGLRDAVGKIAVYFRVSSNKSKLSLRMLWYLPVELCSFHGIEAYKSLLKELVQVSKHYVLLSYPADSTSCELCSLGVTLTKCGQKLSGADLLKVRSQGLRESNRLSSLDIAPYSCRKSVRLPNCYKEDSPFQYVETFNKGDISDPGMEDPISLAVGLSSNPIRTDVTSLGDRFRNVIVGQGEDIPGCSTLQLLEKDKPDESRVKSEARRLMKLWGVPVTSLLNYINPLGLCSPICFSMPTHFTYTMHAAETSTDHWVLNVRRGAAAADSLRENGWTLYGTVVPKTERFCLVTKDIFMPPTVQTSTVLEHRLTLQCVTCYSSSSTYG</sequence>
<name>A0AAW0P2K8_9GOBI</name>
<gene>
    <name evidence="2" type="ORF">WMY93_011356</name>
</gene>
<evidence type="ECO:0000313" key="2">
    <source>
        <dbReference type="EMBL" id="KAK7915595.1"/>
    </source>
</evidence>
<evidence type="ECO:0000256" key="1">
    <source>
        <dbReference type="SAM" id="MobiDB-lite"/>
    </source>
</evidence>
<reference evidence="3" key="1">
    <citation type="submission" date="2024-04" db="EMBL/GenBank/DDBJ databases">
        <title>Salinicola lusitanus LLJ914,a marine bacterium isolated from the Okinawa Trough.</title>
        <authorList>
            <person name="Li J."/>
        </authorList>
    </citation>
    <scope>NUCLEOTIDE SEQUENCE [LARGE SCALE GENOMIC DNA]</scope>
</reference>
<dbReference type="Proteomes" id="UP001460270">
    <property type="component" value="Unassembled WGS sequence"/>
</dbReference>
<comment type="caution">
    <text evidence="2">The sequence shown here is derived from an EMBL/GenBank/DDBJ whole genome shotgun (WGS) entry which is preliminary data.</text>
</comment>
<feature type="region of interest" description="Disordered" evidence="1">
    <location>
        <begin position="1"/>
        <end position="21"/>
    </location>
</feature>
<evidence type="ECO:0000313" key="3">
    <source>
        <dbReference type="Proteomes" id="UP001460270"/>
    </source>
</evidence>
<organism evidence="2 3">
    <name type="scientific">Mugilogobius chulae</name>
    <name type="common">yellowstripe goby</name>
    <dbReference type="NCBI Taxonomy" id="88201"/>
    <lineage>
        <taxon>Eukaryota</taxon>
        <taxon>Metazoa</taxon>
        <taxon>Chordata</taxon>
        <taxon>Craniata</taxon>
        <taxon>Vertebrata</taxon>
        <taxon>Euteleostomi</taxon>
        <taxon>Actinopterygii</taxon>
        <taxon>Neopterygii</taxon>
        <taxon>Teleostei</taxon>
        <taxon>Neoteleostei</taxon>
        <taxon>Acanthomorphata</taxon>
        <taxon>Gobiaria</taxon>
        <taxon>Gobiiformes</taxon>
        <taxon>Gobioidei</taxon>
        <taxon>Gobiidae</taxon>
        <taxon>Gobionellinae</taxon>
        <taxon>Mugilogobius</taxon>
    </lineage>
</organism>
<protein>
    <submittedName>
        <fullName evidence="2">Uncharacterized protein</fullName>
    </submittedName>
</protein>
<accession>A0AAW0P2K8</accession>
<proteinExistence type="predicted"/>
<dbReference type="AlphaFoldDB" id="A0AAW0P2K8"/>
<keyword evidence="3" id="KW-1185">Reference proteome</keyword>